<dbReference type="InterPro" id="IPR050370">
    <property type="entry name" value="HES_HEY"/>
</dbReference>
<reference evidence="6" key="1">
    <citation type="journal article" date="2012" name="Nature">
        <title>The oyster genome reveals stress adaptation and complexity of shell formation.</title>
        <authorList>
            <person name="Zhang G."/>
            <person name="Fang X."/>
            <person name="Guo X."/>
            <person name="Li L."/>
            <person name="Luo R."/>
            <person name="Xu F."/>
            <person name="Yang P."/>
            <person name="Zhang L."/>
            <person name="Wang X."/>
            <person name="Qi H."/>
            <person name="Xiong Z."/>
            <person name="Que H."/>
            <person name="Xie Y."/>
            <person name="Holland P.W."/>
            <person name="Paps J."/>
            <person name="Zhu Y."/>
            <person name="Wu F."/>
            <person name="Chen Y."/>
            <person name="Wang J."/>
            <person name="Peng C."/>
            <person name="Meng J."/>
            <person name="Yang L."/>
            <person name="Liu J."/>
            <person name="Wen B."/>
            <person name="Zhang N."/>
            <person name="Huang Z."/>
            <person name="Zhu Q."/>
            <person name="Feng Y."/>
            <person name="Mount A."/>
            <person name="Hedgecock D."/>
            <person name="Xu Z."/>
            <person name="Liu Y."/>
            <person name="Domazet-Loso T."/>
            <person name="Du Y."/>
            <person name="Sun X."/>
            <person name="Zhang S."/>
            <person name="Liu B."/>
            <person name="Cheng P."/>
            <person name="Jiang X."/>
            <person name="Li J."/>
            <person name="Fan D."/>
            <person name="Wang W."/>
            <person name="Fu W."/>
            <person name="Wang T."/>
            <person name="Wang B."/>
            <person name="Zhang J."/>
            <person name="Peng Z."/>
            <person name="Li Y."/>
            <person name="Li N."/>
            <person name="Wang J."/>
            <person name="Chen M."/>
            <person name="He Y."/>
            <person name="Tan F."/>
            <person name="Song X."/>
            <person name="Zheng Q."/>
            <person name="Huang R."/>
            <person name="Yang H."/>
            <person name="Du X."/>
            <person name="Chen L."/>
            <person name="Yang M."/>
            <person name="Gaffney P.M."/>
            <person name="Wang S."/>
            <person name="Luo L."/>
            <person name="She Z."/>
            <person name="Ming Y."/>
            <person name="Huang W."/>
            <person name="Zhang S."/>
            <person name="Huang B."/>
            <person name="Zhang Y."/>
            <person name="Qu T."/>
            <person name="Ni P."/>
            <person name="Miao G."/>
            <person name="Wang J."/>
            <person name="Wang Q."/>
            <person name="Steinberg C.E."/>
            <person name="Wang H."/>
            <person name="Li N."/>
            <person name="Qian L."/>
            <person name="Zhang G."/>
            <person name="Li Y."/>
            <person name="Yang H."/>
            <person name="Liu X."/>
            <person name="Wang J."/>
            <person name="Yin Y."/>
            <person name="Wang J."/>
        </authorList>
    </citation>
    <scope>NUCLEOTIDE SEQUENCE [LARGE SCALE GENOMIC DNA]</scope>
    <source>
        <strain evidence="6">05x7-T-G4-1.051#20</strain>
    </source>
</reference>
<dbReference type="AlphaFoldDB" id="K1R9L1"/>
<keyword evidence="3" id="KW-0804">Transcription</keyword>
<dbReference type="Pfam" id="PF00010">
    <property type="entry name" value="HLH"/>
    <property type="match status" value="1"/>
</dbReference>
<evidence type="ECO:0000313" key="6">
    <source>
        <dbReference type="EMBL" id="EKC30676.1"/>
    </source>
</evidence>
<feature type="region of interest" description="Disordered" evidence="5">
    <location>
        <begin position="1"/>
        <end position="36"/>
    </location>
</feature>
<dbReference type="InterPro" id="IPR011598">
    <property type="entry name" value="bHLH_dom"/>
</dbReference>
<evidence type="ECO:0000256" key="5">
    <source>
        <dbReference type="SAM" id="MobiDB-lite"/>
    </source>
</evidence>
<dbReference type="PROSITE" id="PS50888">
    <property type="entry name" value="BHLH"/>
    <property type="match status" value="1"/>
</dbReference>
<dbReference type="Pfam" id="PF07527">
    <property type="entry name" value="Hairy_orange"/>
    <property type="match status" value="1"/>
</dbReference>
<comment type="subcellular location">
    <subcellularLocation>
        <location evidence="1">Nucleus</location>
    </subcellularLocation>
</comment>
<dbReference type="KEGG" id="crg:105348553"/>
<dbReference type="PANTHER" id="PTHR10985">
    <property type="entry name" value="BASIC HELIX-LOOP-HELIX TRANSCRIPTION FACTOR, HES-RELATED"/>
    <property type="match status" value="1"/>
</dbReference>
<evidence type="ECO:0000256" key="3">
    <source>
        <dbReference type="ARBA" id="ARBA00023163"/>
    </source>
</evidence>
<keyword evidence="4" id="KW-0539">Nucleus</keyword>
<keyword evidence="2" id="KW-0805">Transcription regulation</keyword>
<dbReference type="OrthoDB" id="6085656at2759"/>
<evidence type="ECO:0000256" key="4">
    <source>
        <dbReference type="ARBA" id="ARBA00023242"/>
    </source>
</evidence>
<accession>K1R9L1</accession>
<dbReference type="InterPro" id="IPR003650">
    <property type="entry name" value="Orange_dom"/>
</dbReference>
<dbReference type="GO" id="GO:0003677">
    <property type="term" value="F:DNA binding"/>
    <property type="evidence" value="ECO:0007669"/>
    <property type="project" value="InterPro"/>
</dbReference>
<dbReference type="EMBL" id="JH818449">
    <property type="protein sequence ID" value="EKC30676.1"/>
    <property type="molecule type" value="Genomic_DNA"/>
</dbReference>
<dbReference type="Gene3D" id="6.10.250.980">
    <property type="match status" value="1"/>
</dbReference>
<dbReference type="InterPro" id="IPR036638">
    <property type="entry name" value="HLH_DNA-bd_sf"/>
</dbReference>
<dbReference type="SUPFAM" id="SSF158457">
    <property type="entry name" value="Orange domain-like"/>
    <property type="match status" value="1"/>
</dbReference>
<dbReference type="Gene3D" id="4.10.280.10">
    <property type="entry name" value="Helix-loop-helix DNA-binding domain"/>
    <property type="match status" value="1"/>
</dbReference>
<protein>
    <submittedName>
        <fullName evidence="6">Transcription factor HES-1</fullName>
    </submittedName>
</protein>
<gene>
    <name evidence="6" type="ORF">CGI_10017446</name>
</gene>
<dbReference type="HOGENOM" id="CLU_840055_0_0_1"/>
<dbReference type="InParanoid" id="K1R9L1"/>
<dbReference type="PROSITE" id="PS51054">
    <property type="entry name" value="ORANGE"/>
    <property type="match status" value="1"/>
</dbReference>
<dbReference type="SUPFAM" id="SSF47459">
    <property type="entry name" value="HLH, helix-loop-helix DNA-binding domain"/>
    <property type="match status" value="1"/>
</dbReference>
<evidence type="ECO:0000256" key="2">
    <source>
        <dbReference type="ARBA" id="ARBA00023015"/>
    </source>
</evidence>
<dbReference type="GO" id="GO:0046983">
    <property type="term" value="F:protein dimerization activity"/>
    <property type="evidence" value="ECO:0007669"/>
    <property type="project" value="InterPro"/>
</dbReference>
<evidence type="ECO:0000256" key="1">
    <source>
        <dbReference type="ARBA" id="ARBA00004123"/>
    </source>
</evidence>
<feature type="region of interest" description="Disordered" evidence="5">
    <location>
        <begin position="137"/>
        <end position="160"/>
    </location>
</feature>
<dbReference type="GO" id="GO:0005634">
    <property type="term" value="C:nucleus"/>
    <property type="evidence" value="ECO:0007669"/>
    <property type="project" value="UniProtKB-SubCell"/>
</dbReference>
<organism evidence="6">
    <name type="scientific">Magallana gigas</name>
    <name type="common">Pacific oyster</name>
    <name type="synonym">Crassostrea gigas</name>
    <dbReference type="NCBI Taxonomy" id="29159"/>
    <lineage>
        <taxon>Eukaryota</taxon>
        <taxon>Metazoa</taxon>
        <taxon>Spiralia</taxon>
        <taxon>Lophotrochozoa</taxon>
        <taxon>Mollusca</taxon>
        <taxon>Bivalvia</taxon>
        <taxon>Autobranchia</taxon>
        <taxon>Pteriomorphia</taxon>
        <taxon>Ostreida</taxon>
        <taxon>Ostreoidea</taxon>
        <taxon>Ostreidae</taxon>
        <taxon>Magallana</taxon>
    </lineage>
</organism>
<dbReference type="SMART" id="SM00353">
    <property type="entry name" value="HLH"/>
    <property type="match status" value="1"/>
</dbReference>
<feature type="compositionally biased region" description="Basic and acidic residues" evidence="5">
    <location>
        <begin position="1"/>
        <end position="15"/>
    </location>
</feature>
<proteinExistence type="predicted"/>
<dbReference type="GO" id="GO:0006355">
    <property type="term" value="P:regulation of DNA-templated transcription"/>
    <property type="evidence" value="ECO:0007669"/>
    <property type="project" value="InterPro"/>
</dbReference>
<dbReference type="CDD" id="cd11410">
    <property type="entry name" value="bHLH_O_HES"/>
    <property type="match status" value="1"/>
</dbReference>
<name>K1R9L1_MAGGI</name>
<sequence length="331" mass="36298">MAPTESKDEVKKEAVHSSTGSPKRRVNKPMIERRRRERINECLNQLQTLISQLDKDKPKIGKSNKLEKADILEMTVDFVKRSHPTTSKEEGENREGVVDSVQYKAGYDKCRNEIQNFLQSSENVPDEVRSALIRHLQVNPSNKSSEPAEDKSPAVDQNPKSVASVSYANILPRVSSASIVSVASSPSCQTTTQLPGNRNVYICNPSAPTYVLVPTATLCQPVPINSQMTRTSDSPLNLVKTSRTGSEMVSSSTAQTSTMQLGSVVNGNQFVMIPQGQISTVPNFMASSVGGQSNLIPANSVQNIQGNFLCMPNFQMSLSSPQSDQDVWRPW</sequence>